<evidence type="ECO:0000256" key="3">
    <source>
        <dbReference type="ARBA" id="ARBA00023136"/>
    </source>
</evidence>
<evidence type="ECO:0000256" key="4">
    <source>
        <dbReference type="SAM" id="SignalP"/>
    </source>
</evidence>
<dbReference type="InterPro" id="IPR000184">
    <property type="entry name" value="Bac_surfAg_D15"/>
</dbReference>
<protein>
    <submittedName>
        <fullName evidence="7">Autotransporter secretion outer membrane protein TamA</fullName>
    </submittedName>
</protein>
<dbReference type="AlphaFoldDB" id="A0A2T5BVJ7"/>
<evidence type="ECO:0000259" key="5">
    <source>
        <dbReference type="Pfam" id="PF01103"/>
    </source>
</evidence>
<comment type="caution">
    <text evidence="7">The sequence shown here is derived from an EMBL/GenBank/DDBJ whole genome shotgun (WGS) entry which is preliminary data.</text>
</comment>
<keyword evidence="3" id="KW-0472">Membrane</keyword>
<feature type="signal peptide" evidence="4">
    <location>
        <begin position="1"/>
        <end position="22"/>
    </location>
</feature>
<dbReference type="PANTHER" id="PTHR12815">
    <property type="entry name" value="SORTING AND ASSEMBLY MACHINERY SAMM50 PROTEIN FAMILY MEMBER"/>
    <property type="match status" value="1"/>
</dbReference>
<sequence length="593" mass="62903">MRFRVICAVLSVFAGLMSPLWAAEVTLSTPGAEKALEKALRTASLTLSTAAETSPAPADFLAAARADYARLLGVLYGQGYYGGDISIRVDGREVADLPPFARLERIGKIALSVRPGPAFRFARARIAPLAPQTDLPEDFAPGERAKSGAIRAAAQAGVEGWRNAGYAKARVAGQDLIVDHRSATMTADLALAPGRKLRFGQLLLKGESRVRPERIRAITGLPTGETFSPVALRKSADRLRRTGAFRSVTLHEVETANPDGTLDITATTADDKRRRIGFGAEYGTDSGVTLSAFWLHRNLLGGAERLRFDAEITGIGGDTGGMDYSLGARLDRPATFTPDTGAYILGEISLEDEPDYKQRDVTLGGGLTHEFSDTLSGSAGILLRYSDIEDDLGKRDLTQLHFPLTLTRDTRNLANDATRGTYLGLEATPFLGLNTSASGARLYADARAYHALGERFVLAGRLQAGSVVNAKTRDVPPDMLFYSGGGGTVRGQPYRSLSIDLGDGKESGGRSFLGLAAELRADIRENIGVVGFLDAGHVGDGALPGENGDWHAGAGLGLRYKTTIGPIRVDVGAPVDGDTGDGVQLYIGIGQAF</sequence>
<gene>
    <name evidence="7" type="ORF">C8N32_102129</name>
</gene>
<evidence type="ECO:0000259" key="6">
    <source>
        <dbReference type="Pfam" id="PF07244"/>
    </source>
</evidence>
<evidence type="ECO:0000313" key="8">
    <source>
        <dbReference type="Proteomes" id="UP000243859"/>
    </source>
</evidence>
<dbReference type="RefSeq" id="WP_107891003.1">
    <property type="nucleotide sequence ID" value="NZ_NHSI01000018.1"/>
</dbReference>
<accession>A0A2T5BVJ7</accession>
<dbReference type="Pfam" id="PF01103">
    <property type="entry name" value="Omp85"/>
    <property type="match status" value="1"/>
</dbReference>
<keyword evidence="8" id="KW-1185">Reference proteome</keyword>
<keyword evidence="4" id="KW-0732">Signal</keyword>
<dbReference type="EMBL" id="QAAA01000002">
    <property type="protein sequence ID" value="PTN03603.1"/>
    <property type="molecule type" value="Genomic_DNA"/>
</dbReference>
<organism evidence="7 8">
    <name type="scientific">Rhodovulum imhoffii</name>
    <dbReference type="NCBI Taxonomy" id="365340"/>
    <lineage>
        <taxon>Bacteria</taxon>
        <taxon>Pseudomonadati</taxon>
        <taxon>Pseudomonadota</taxon>
        <taxon>Alphaproteobacteria</taxon>
        <taxon>Rhodobacterales</taxon>
        <taxon>Paracoccaceae</taxon>
        <taxon>Rhodovulum</taxon>
    </lineage>
</organism>
<dbReference type="Gene3D" id="2.40.160.50">
    <property type="entry name" value="membrane protein fhac: a member of the omp85/tpsb transporter family"/>
    <property type="match status" value="1"/>
</dbReference>
<dbReference type="PANTHER" id="PTHR12815:SF42">
    <property type="entry name" value="BACTERIAL SURFACE ANTIGEN (D15) DOMAIN-CONTAINING PROTEIN"/>
    <property type="match status" value="1"/>
</dbReference>
<proteinExistence type="predicted"/>
<keyword evidence="2" id="KW-0812">Transmembrane</keyword>
<dbReference type="InterPro" id="IPR010827">
    <property type="entry name" value="BamA/TamA_POTRA"/>
</dbReference>
<dbReference type="Gene3D" id="3.10.20.310">
    <property type="entry name" value="membrane protein fhac"/>
    <property type="match status" value="1"/>
</dbReference>
<dbReference type="Proteomes" id="UP000243859">
    <property type="component" value="Unassembled WGS sequence"/>
</dbReference>
<feature type="chain" id="PRO_5015719059" evidence="4">
    <location>
        <begin position="23"/>
        <end position="593"/>
    </location>
</feature>
<reference evidence="7 8" key="1">
    <citation type="submission" date="2018-04" db="EMBL/GenBank/DDBJ databases">
        <title>Genomic Encyclopedia of Archaeal and Bacterial Type Strains, Phase II (KMG-II): from individual species to whole genera.</title>
        <authorList>
            <person name="Goeker M."/>
        </authorList>
    </citation>
    <scope>NUCLEOTIDE SEQUENCE [LARGE SCALE GENOMIC DNA]</scope>
    <source>
        <strain evidence="7 8">DSM 18064</strain>
    </source>
</reference>
<name>A0A2T5BVJ7_9RHOB</name>
<evidence type="ECO:0000256" key="1">
    <source>
        <dbReference type="ARBA" id="ARBA00004370"/>
    </source>
</evidence>
<keyword evidence="2" id="KW-1134">Transmembrane beta strand</keyword>
<dbReference type="InterPro" id="IPR039910">
    <property type="entry name" value="D15-like"/>
</dbReference>
<dbReference type="OrthoDB" id="9769707at2"/>
<dbReference type="GO" id="GO:0019867">
    <property type="term" value="C:outer membrane"/>
    <property type="evidence" value="ECO:0007669"/>
    <property type="project" value="InterPro"/>
</dbReference>
<dbReference type="Pfam" id="PF07244">
    <property type="entry name" value="POTRA"/>
    <property type="match status" value="1"/>
</dbReference>
<evidence type="ECO:0000256" key="2">
    <source>
        <dbReference type="ARBA" id="ARBA00022452"/>
    </source>
</evidence>
<feature type="domain" description="POTRA" evidence="6">
    <location>
        <begin position="198"/>
        <end position="265"/>
    </location>
</feature>
<comment type="subcellular location">
    <subcellularLocation>
        <location evidence="1">Membrane</location>
    </subcellularLocation>
</comment>
<evidence type="ECO:0000313" key="7">
    <source>
        <dbReference type="EMBL" id="PTN03603.1"/>
    </source>
</evidence>
<feature type="domain" description="Bacterial surface antigen (D15)" evidence="5">
    <location>
        <begin position="298"/>
        <end position="593"/>
    </location>
</feature>